<name>A0ABW3FCR7_9HYPH</name>
<accession>A0ABW3FCR7</accession>
<reference evidence="2" key="1">
    <citation type="journal article" date="2019" name="Int. J. Syst. Evol. Microbiol.">
        <title>The Global Catalogue of Microorganisms (GCM) 10K type strain sequencing project: providing services to taxonomists for standard genome sequencing and annotation.</title>
        <authorList>
            <consortium name="The Broad Institute Genomics Platform"/>
            <consortium name="The Broad Institute Genome Sequencing Center for Infectious Disease"/>
            <person name="Wu L."/>
            <person name="Ma J."/>
        </authorList>
    </citation>
    <scope>NUCLEOTIDE SEQUENCE [LARGE SCALE GENOMIC DNA]</scope>
    <source>
        <strain evidence="2">CCUG 60023</strain>
    </source>
</reference>
<dbReference type="PRINTS" id="PR00313">
    <property type="entry name" value="CABNDNGRPT"/>
</dbReference>
<sequence>MSITPETWRQSFRVNNGDVGPDGDDQTHLKSVVLDNGNILMVWKSNSADTTDGLNNALLIGGLFDSLGNQIGAQTIVGKSKDLTAANFELVALNDGKFAIATNYANQIGFPPVPNTESRWDIFGTDEEGIDLVGNGAIIDAGTGAANDYDPAISANADGSFIVAINDQASTGFYDTKITFVSANGTPSSSVSSPFLFYDEIDSMALARLSNGNHVLAASVFDPFTLEFGVYFNLIAANGTLIGGNIQVGGTTANSNEDISVSVAALTNGGFVVAWREDDALDRDIRFQLFDNAGFADGPVQFVGNTGGSDNNYEPEVVALAGGGFVIAYTKGATDQIVGQRFDDDGLPVGSDFVILQDLFRFGFVGEPSIAALDDGRFIAGGTYVTTITASINANVFAAIFDPRDDPNGSPAYTTGQVIGTIFNDELVVGNGDRQVYGWDGDDTFYFSSSEQLVAGAVFDGGDDNDTLSNFMTVGPDVAEYAFGSVELRSFERVMLDLDFFENSMEFHTAQIGSGLAFDAEIDGQLTSSLTKLIFQLDDQADGDISTLQFDADGGYELSVIGNDLSNAITGDEVRAADLIGGLGNDRYYISNSGDEVIEDAGSGYDIVYTDVASYTLTSNVERLIFTDAGNHVGKGNELDNRLNGNSGIDRFIIDEGGADIFSGGNGRDSFDARSSDEGIRVYLNNQALNGGATTGDQFASIELLLGSSTADDIMRAGDGRARFAGSGGDDRLFGGNNIDYLQGDAGEDDLRGGNARDTLIGGIGDDDLRGGKDRDQFRFVSEDFGQDTIHDWEQGLDYLRFFSAVADSFSDFTITGNGTSSARVTLNSDTSNFIDIAGDAGSVVSLDAGDFTFY</sequence>
<dbReference type="RefSeq" id="WP_377212094.1">
    <property type="nucleotide sequence ID" value="NZ_JBHTJV010000005.1"/>
</dbReference>
<protein>
    <submittedName>
        <fullName evidence="1">Calcium-binding protein</fullName>
    </submittedName>
</protein>
<gene>
    <name evidence="1" type="ORF">ACFQ14_07425</name>
</gene>
<dbReference type="PROSITE" id="PS00330">
    <property type="entry name" value="HEMOLYSIN_CALCIUM"/>
    <property type="match status" value="1"/>
</dbReference>
<keyword evidence="2" id="KW-1185">Reference proteome</keyword>
<dbReference type="EMBL" id="JBHTJV010000005">
    <property type="protein sequence ID" value="MFD0916231.1"/>
    <property type="molecule type" value="Genomic_DNA"/>
</dbReference>
<dbReference type="SUPFAM" id="SSF51120">
    <property type="entry name" value="beta-Roll"/>
    <property type="match status" value="2"/>
</dbReference>
<dbReference type="Proteomes" id="UP001597101">
    <property type="component" value="Unassembled WGS sequence"/>
</dbReference>
<dbReference type="InterPro" id="IPR018511">
    <property type="entry name" value="Hemolysin-typ_Ca-bd_CS"/>
</dbReference>
<dbReference type="InterPro" id="IPR011049">
    <property type="entry name" value="Serralysin-like_metalloprot_C"/>
</dbReference>
<organism evidence="1 2">
    <name type="scientific">Pseudahrensia aquimaris</name>
    <dbReference type="NCBI Taxonomy" id="744461"/>
    <lineage>
        <taxon>Bacteria</taxon>
        <taxon>Pseudomonadati</taxon>
        <taxon>Pseudomonadota</taxon>
        <taxon>Alphaproteobacteria</taxon>
        <taxon>Hyphomicrobiales</taxon>
        <taxon>Ahrensiaceae</taxon>
        <taxon>Pseudahrensia</taxon>
    </lineage>
</organism>
<dbReference type="Gene3D" id="2.150.10.10">
    <property type="entry name" value="Serralysin-like metalloprotease, C-terminal"/>
    <property type="match status" value="1"/>
</dbReference>
<evidence type="ECO:0000313" key="1">
    <source>
        <dbReference type="EMBL" id="MFD0916231.1"/>
    </source>
</evidence>
<comment type="caution">
    <text evidence="1">The sequence shown here is derived from an EMBL/GenBank/DDBJ whole genome shotgun (WGS) entry which is preliminary data.</text>
</comment>
<proteinExistence type="predicted"/>
<evidence type="ECO:0000313" key="2">
    <source>
        <dbReference type="Proteomes" id="UP001597101"/>
    </source>
</evidence>